<dbReference type="EMBL" id="PQGA01000020">
    <property type="protein sequence ID" value="POR47070.1"/>
    <property type="molecule type" value="Genomic_DNA"/>
</dbReference>
<dbReference type="OrthoDB" id="6010489at2"/>
<dbReference type="Proteomes" id="UP000237381">
    <property type="component" value="Unassembled WGS sequence"/>
</dbReference>
<reference evidence="1 2" key="1">
    <citation type="submission" date="2018-01" db="EMBL/GenBank/DDBJ databases">
        <title>Genomic Encyclopedia of Type Strains, Phase III (KMG-III): the genomes of soil and plant-associated and newly described type strains.</title>
        <authorList>
            <person name="Whitman W."/>
        </authorList>
    </citation>
    <scope>NUCLEOTIDE SEQUENCE [LARGE SCALE GENOMIC DNA]</scope>
    <source>
        <strain evidence="1 2">JCM 18070</strain>
    </source>
</reference>
<organism evidence="1 2">
    <name type="scientific">Paraburkholderia eburnea</name>
    <dbReference type="NCBI Taxonomy" id="1189126"/>
    <lineage>
        <taxon>Bacteria</taxon>
        <taxon>Pseudomonadati</taxon>
        <taxon>Pseudomonadota</taxon>
        <taxon>Betaproteobacteria</taxon>
        <taxon>Burkholderiales</taxon>
        <taxon>Burkholderiaceae</taxon>
        <taxon>Paraburkholderia</taxon>
    </lineage>
</organism>
<dbReference type="Pfam" id="PF05119">
    <property type="entry name" value="Terminase_4"/>
    <property type="match status" value="1"/>
</dbReference>
<dbReference type="InterPro" id="IPR006448">
    <property type="entry name" value="Phage_term_ssu_P27"/>
</dbReference>
<gene>
    <name evidence="1" type="ORF">B0G62_12063</name>
</gene>
<comment type="caution">
    <text evidence="1">The sequence shown here is derived from an EMBL/GenBank/DDBJ whole genome shotgun (WGS) entry which is preliminary data.</text>
</comment>
<protein>
    <submittedName>
        <fullName evidence="1">P27 family predicted phage terminase small subunit</fullName>
    </submittedName>
</protein>
<sequence length="157" mass="17127">MTTMAGRKPLPAAVKKVKGTLQKCRINPHEPRPTGKLGEPPEYMSDTAKEAWRYAIENAPPGLLSSLDAAVLERWANCAGLYREALAKINRAGVAGMIIKTPSGILRRSPLMDVIRDLALEMKSYESEMGFTPASRSRVQIAQEPASAHDPWSEIAG</sequence>
<evidence type="ECO:0000313" key="1">
    <source>
        <dbReference type="EMBL" id="POR47070.1"/>
    </source>
</evidence>
<dbReference type="RefSeq" id="WP_103707027.1">
    <property type="nucleotide sequence ID" value="NZ_PQGA01000020.1"/>
</dbReference>
<keyword evidence="2" id="KW-1185">Reference proteome</keyword>
<evidence type="ECO:0000313" key="2">
    <source>
        <dbReference type="Proteomes" id="UP000237381"/>
    </source>
</evidence>
<dbReference type="NCBIfam" id="TIGR01558">
    <property type="entry name" value="sm_term_P27"/>
    <property type="match status" value="1"/>
</dbReference>
<dbReference type="AlphaFoldDB" id="A0A2S4LX87"/>
<proteinExistence type="predicted"/>
<accession>A0A2S4LX87</accession>
<name>A0A2S4LX87_9BURK</name>